<evidence type="ECO:0000313" key="7">
    <source>
        <dbReference type="Proteomes" id="UP000822688"/>
    </source>
</evidence>
<feature type="compositionally biased region" description="Polar residues" evidence="3">
    <location>
        <begin position="268"/>
        <end position="280"/>
    </location>
</feature>
<comment type="caution">
    <text evidence="6">The sequence shown here is derived from an EMBL/GenBank/DDBJ whole genome shotgun (WGS) entry which is preliminary data.</text>
</comment>
<sequence>MADWQERVQSMIIGFVFAYMVMKLFSVIANFRAGNLRVERASDEDEALLVPAGEEPVVGTVGTDEEAEADGGDEQGEESSSSSSSDEEGDDIVAKAVSRELEGTSGVESKGEEVEVKEEEGVEKKDVGASDEPSVKAVSKEAGGDFEEESEDENEIDDWEGVESTELEKLFGAASTYADTMVTLPGVNSSSEAMLQLHAFYKIATEGPCSSSQPTAFQPTARAKWNAWQKLGNMSQEEAMQKYIAVLTEINPTWHEDYQKSKEPAKEVTQQNQGDLSPSSDKIDASPVLIELVTSGEEDLPKYVSSEAFHTIIFLFARNCCFMTRINVQTILFLAIPSRLDMTFKNLIRSFAIL</sequence>
<keyword evidence="4" id="KW-0472">Membrane</keyword>
<protein>
    <recommendedName>
        <fullName evidence="5">ACB domain-containing protein</fullName>
    </recommendedName>
</protein>
<keyword evidence="4" id="KW-1133">Transmembrane helix</keyword>
<dbReference type="PROSITE" id="PS51228">
    <property type="entry name" value="ACB_2"/>
    <property type="match status" value="1"/>
</dbReference>
<dbReference type="Gene3D" id="1.20.80.10">
    <property type="match status" value="1"/>
</dbReference>
<evidence type="ECO:0000256" key="1">
    <source>
        <dbReference type="ARBA" id="ARBA00005567"/>
    </source>
</evidence>
<dbReference type="Pfam" id="PF00887">
    <property type="entry name" value="ACBP"/>
    <property type="match status" value="1"/>
</dbReference>
<dbReference type="InterPro" id="IPR035984">
    <property type="entry name" value="Acyl-CoA-binding_sf"/>
</dbReference>
<feature type="compositionally biased region" description="Acidic residues" evidence="3">
    <location>
        <begin position="144"/>
        <end position="157"/>
    </location>
</feature>
<reference evidence="6" key="1">
    <citation type="submission" date="2020-06" db="EMBL/GenBank/DDBJ databases">
        <title>WGS assembly of Ceratodon purpureus strain R40.</title>
        <authorList>
            <person name="Carey S.B."/>
            <person name="Jenkins J."/>
            <person name="Shu S."/>
            <person name="Lovell J.T."/>
            <person name="Sreedasyam A."/>
            <person name="Maumus F."/>
            <person name="Tiley G.P."/>
            <person name="Fernandez-Pozo N."/>
            <person name="Barry K."/>
            <person name="Chen C."/>
            <person name="Wang M."/>
            <person name="Lipzen A."/>
            <person name="Daum C."/>
            <person name="Saski C.A."/>
            <person name="Payton A.C."/>
            <person name="Mcbreen J.C."/>
            <person name="Conrad R.E."/>
            <person name="Kollar L.M."/>
            <person name="Olsson S."/>
            <person name="Huttunen S."/>
            <person name="Landis J.B."/>
            <person name="Wickett N.J."/>
            <person name="Johnson M.G."/>
            <person name="Rensing S.A."/>
            <person name="Grimwood J."/>
            <person name="Schmutz J."/>
            <person name="Mcdaniel S.F."/>
        </authorList>
    </citation>
    <scope>NUCLEOTIDE SEQUENCE</scope>
    <source>
        <strain evidence="6">R40</strain>
    </source>
</reference>
<proteinExistence type="inferred from homology"/>
<organism evidence="6 7">
    <name type="scientific">Ceratodon purpureus</name>
    <name type="common">Fire moss</name>
    <name type="synonym">Dicranum purpureum</name>
    <dbReference type="NCBI Taxonomy" id="3225"/>
    <lineage>
        <taxon>Eukaryota</taxon>
        <taxon>Viridiplantae</taxon>
        <taxon>Streptophyta</taxon>
        <taxon>Embryophyta</taxon>
        <taxon>Bryophyta</taxon>
        <taxon>Bryophytina</taxon>
        <taxon>Bryopsida</taxon>
        <taxon>Dicranidae</taxon>
        <taxon>Pseudoditrichales</taxon>
        <taxon>Ditrichaceae</taxon>
        <taxon>Ceratodon</taxon>
    </lineage>
</organism>
<dbReference type="EMBL" id="CM026430">
    <property type="protein sequence ID" value="KAG0562328.1"/>
    <property type="molecule type" value="Genomic_DNA"/>
</dbReference>
<keyword evidence="2" id="KW-0446">Lipid-binding</keyword>
<dbReference type="InterPro" id="IPR000582">
    <property type="entry name" value="Acyl-CoA-binding_protein"/>
</dbReference>
<feature type="region of interest" description="Disordered" evidence="3">
    <location>
        <begin position="258"/>
        <end position="282"/>
    </location>
</feature>
<dbReference type="PANTHER" id="PTHR23310:SF128">
    <property type="entry name" value="ACB DOMAIN-CONTAINING PROTEIN"/>
    <property type="match status" value="1"/>
</dbReference>
<feature type="region of interest" description="Disordered" evidence="3">
    <location>
        <begin position="47"/>
        <end position="157"/>
    </location>
</feature>
<dbReference type="GO" id="GO:0006631">
    <property type="term" value="P:fatty acid metabolic process"/>
    <property type="evidence" value="ECO:0007669"/>
    <property type="project" value="TreeGrafter"/>
</dbReference>
<keyword evidence="7" id="KW-1185">Reference proteome</keyword>
<keyword evidence="4" id="KW-0812">Transmembrane</keyword>
<evidence type="ECO:0000256" key="3">
    <source>
        <dbReference type="SAM" id="MobiDB-lite"/>
    </source>
</evidence>
<dbReference type="AlphaFoldDB" id="A0A8T0GX66"/>
<evidence type="ECO:0000259" key="5">
    <source>
        <dbReference type="PROSITE" id="PS51228"/>
    </source>
</evidence>
<evidence type="ECO:0000256" key="2">
    <source>
        <dbReference type="ARBA" id="ARBA00023121"/>
    </source>
</evidence>
<evidence type="ECO:0000313" key="6">
    <source>
        <dbReference type="EMBL" id="KAG0562328.1"/>
    </source>
</evidence>
<feature type="transmembrane region" description="Helical" evidence="4">
    <location>
        <begin position="12"/>
        <end position="31"/>
    </location>
</feature>
<gene>
    <name evidence="6" type="ORF">KC19_9G137500</name>
</gene>
<accession>A0A8T0GX66</accession>
<dbReference type="SUPFAM" id="SSF47027">
    <property type="entry name" value="Acyl-CoA binding protein"/>
    <property type="match status" value="1"/>
</dbReference>
<name>A0A8T0GX66_CERPU</name>
<evidence type="ECO:0000256" key="4">
    <source>
        <dbReference type="SAM" id="Phobius"/>
    </source>
</evidence>
<dbReference type="GO" id="GO:0000062">
    <property type="term" value="F:fatty-acyl-CoA binding"/>
    <property type="evidence" value="ECO:0007669"/>
    <property type="project" value="InterPro"/>
</dbReference>
<dbReference type="InterPro" id="IPR014352">
    <property type="entry name" value="FERM/acyl-CoA-bd_prot_sf"/>
</dbReference>
<feature type="domain" description="ACB" evidence="5">
    <location>
        <begin position="167"/>
        <end position="256"/>
    </location>
</feature>
<dbReference type="Proteomes" id="UP000822688">
    <property type="component" value="Chromosome 9"/>
</dbReference>
<feature type="compositionally biased region" description="Acidic residues" evidence="3">
    <location>
        <begin position="63"/>
        <end position="77"/>
    </location>
</feature>
<comment type="similarity">
    <text evidence="1">Belongs to the ACBP family.</text>
</comment>
<dbReference type="PANTHER" id="PTHR23310">
    <property type="entry name" value="ACYL-COA-BINDING PROTEIN, ACBP"/>
    <property type="match status" value="1"/>
</dbReference>